<reference evidence="8 9" key="2">
    <citation type="submission" date="2017-12" db="EMBL/GenBank/DDBJ databases">
        <title>Rapid rising of carbapenem-resistant Enterobacteriaceae(CRE) and emergence of colistin resistance genemcr-1 in CRE in the hospital of Henan, China.</title>
        <authorList>
            <person name="Sun Q."/>
            <person name="Zhang R."/>
            <person name="Li Y."/>
            <person name="Shen Y."/>
            <person name="Zhang Y."/>
            <person name="Yang J."/>
            <person name="Shu L."/>
            <person name="Zhou H."/>
            <person name="Wang Y."/>
            <person name="Wang B."/>
            <person name="Shen Z."/>
        </authorList>
    </citation>
    <scope>NUCLEOTIDE SEQUENCE [LARGE SCALE GENOMIC DNA]</scope>
    <source>
        <strain evidence="8 9">3512</strain>
    </source>
</reference>
<dbReference type="RefSeq" id="WP_072668450.1">
    <property type="nucleotide sequence ID" value="NZ_CP051219.1"/>
</dbReference>
<sequence length="341" mass="39232">MLTLEQAVTIQILHQQGQSIKAISRELGISRNTERKYLRSQVTPKYQRTQSKVSILEPYKPYLIKRVNAADPEWIPAAVLYQEILQKGYTGKIRTLQNYLNTLKPTKQPEPIKRFETQPGQQMQVDFTTIRRHHTTLKAFVATLGYSRATFVKFYDHERSDAWIDGLESAFQFFGGVPKDVLFDNAKAIIIERDAYQDGQHRWNAKLLDCAKKYNFRARVCKPYRAQTKGKVERFNSYLKSSFIVPLKASLKVVDLSLDVDMANAYIGRWLSETANQRIHATTKEKPSTRLLEEQQFFSSLPLFNDGSKKSVIDDVSPSSLIPHESVQHPLSIYDELLEVS</sequence>
<dbReference type="SUPFAM" id="SSF53098">
    <property type="entry name" value="Ribonuclease H-like"/>
    <property type="match status" value="1"/>
</dbReference>
<proteinExistence type="inferred from homology"/>
<accession>A0A0U2XNY7</accession>
<dbReference type="PROSITE" id="PS50994">
    <property type="entry name" value="INTEGRASE"/>
    <property type="match status" value="1"/>
</dbReference>
<dbReference type="Gene3D" id="1.10.10.60">
    <property type="entry name" value="Homeodomain-like"/>
    <property type="match status" value="1"/>
</dbReference>
<evidence type="ECO:0000313" key="9">
    <source>
        <dbReference type="Proteomes" id="UP000233549"/>
    </source>
</evidence>
<evidence type="ECO:0000313" key="8">
    <source>
        <dbReference type="EMBL" id="PKD84442.1"/>
    </source>
</evidence>
<dbReference type="PANTHER" id="PTHR35004:SF6">
    <property type="entry name" value="TRANSPOSASE"/>
    <property type="match status" value="1"/>
</dbReference>
<dbReference type="Pfam" id="PF00665">
    <property type="entry name" value="rve"/>
    <property type="match status" value="1"/>
</dbReference>
<dbReference type="EMBL" id="PITP01000061">
    <property type="protein sequence ID" value="PKD84442.1"/>
    <property type="molecule type" value="Genomic_DNA"/>
</dbReference>
<evidence type="ECO:0000259" key="6">
    <source>
        <dbReference type="PROSITE" id="PS50994"/>
    </source>
</evidence>
<keyword evidence="4" id="KW-0233">DNA recombination</keyword>
<dbReference type="InterPro" id="IPR017894">
    <property type="entry name" value="HTH_IS21_transposase_type"/>
</dbReference>
<dbReference type="GO" id="GO:0015074">
    <property type="term" value="P:DNA integration"/>
    <property type="evidence" value="ECO:0007669"/>
    <property type="project" value="InterPro"/>
</dbReference>
<dbReference type="GO" id="GO:0006310">
    <property type="term" value="P:DNA recombination"/>
    <property type="evidence" value="ECO:0007669"/>
    <property type="project" value="UniProtKB-KW"/>
</dbReference>
<dbReference type="Proteomes" id="UP000233549">
    <property type="component" value="Unassembled WGS sequence"/>
</dbReference>
<comment type="similarity">
    <text evidence="1">Belongs to the transposase IS21/IS408/IS1162 family.</text>
</comment>
<dbReference type="InterPro" id="IPR001584">
    <property type="entry name" value="Integrase_cat-core"/>
</dbReference>
<keyword evidence="3" id="KW-0238">DNA-binding</keyword>
<dbReference type="Gene3D" id="3.30.420.10">
    <property type="entry name" value="Ribonuclease H-like superfamily/Ribonuclease H"/>
    <property type="match status" value="1"/>
</dbReference>
<name>A0A0U2XNY7_ECOLX</name>
<dbReference type="InterPro" id="IPR012337">
    <property type="entry name" value="RNaseH-like_sf"/>
</dbReference>
<protein>
    <submittedName>
        <fullName evidence="8">IS21 family transposase ISEc57</fullName>
    </submittedName>
    <submittedName>
        <fullName evidence="7">Transposase/IS protein</fullName>
    </submittedName>
</protein>
<evidence type="ECO:0000313" key="7">
    <source>
        <dbReference type="EMBL" id="ALS39191.1"/>
    </source>
</evidence>
<dbReference type="PANTHER" id="PTHR35004">
    <property type="entry name" value="TRANSPOSASE RV3428C-RELATED"/>
    <property type="match status" value="1"/>
</dbReference>
<dbReference type="PROSITE" id="PS50531">
    <property type="entry name" value="HTH_IS21"/>
    <property type="match status" value="1"/>
</dbReference>
<evidence type="ECO:0000259" key="5">
    <source>
        <dbReference type="PROSITE" id="PS50531"/>
    </source>
</evidence>
<organism evidence="7">
    <name type="scientific">Escherichia coli</name>
    <dbReference type="NCBI Taxonomy" id="562"/>
    <lineage>
        <taxon>Bacteria</taxon>
        <taxon>Pseudomonadati</taxon>
        <taxon>Pseudomonadota</taxon>
        <taxon>Gammaproteobacteria</taxon>
        <taxon>Enterobacterales</taxon>
        <taxon>Enterobacteriaceae</taxon>
        <taxon>Escherichia</taxon>
    </lineage>
</organism>
<dbReference type="NCBIfam" id="NF033546">
    <property type="entry name" value="transpos_IS21"/>
    <property type="match status" value="1"/>
</dbReference>
<dbReference type="InterPro" id="IPR036397">
    <property type="entry name" value="RNaseH_sf"/>
</dbReference>
<dbReference type="EMBL" id="KT282968">
    <property type="protein sequence ID" value="ALS39191.1"/>
    <property type="molecule type" value="Genomic_DNA"/>
</dbReference>
<feature type="domain" description="HTH IS21-type" evidence="5">
    <location>
        <begin position="5"/>
        <end position="67"/>
    </location>
</feature>
<geneLocation type="plasmid" evidence="7">
    <name>pEC012</name>
</geneLocation>
<evidence type="ECO:0000256" key="4">
    <source>
        <dbReference type="ARBA" id="ARBA00023172"/>
    </source>
</evidence>
<evidence type="ECO:0000256" key="3">
    <source>
        <dbReference type="ARBA" id="ARBA00023125"/>
    </source>
</evidence>
<evidence type="ECO:0000256" key="1">
    <source>
        <dbReference type="ARBA" id="ARBA00009277"/>
    </source>
</evidence>
<dbReference type="AlphaFoldDB" id="A0A0U2XNY7"/>
<reference evidence="7" key="1">
    <citation type="submission" date="2015-07" db="EMBL/GenBank/DDBJ databases">
        <title>Complete Nucleotide Sequences of Plasmids pEC012, a novel IncI1 plasmid harboring blaCTX-M-65, rmtB, fosA3, FloR and OqxAB in avian Escherichia coli ST117 isolate.</title>
        <authorList>
            <person name="Pan Y.-S."/>
            <person name="Zong Z.-Y."/>
        </authorList>
    </citation>
    <scope>NUCLEOTIDE SEQUENCE</scope>
    <source>
        <strain evidence="7">EC012</strain>
        <plasmid evidence="7">pEC012</plasmid>
    </source>
</reference>
<feature type="domain" description="Integrase catalytic" evidence="6">
    <location>
        <begin position="115"/>
        <end position="295"/>
    </location>
</feature>
<keyword evidence="2" id="KW-0815">Transposition</keyword>
<keyword evidence="7" id="KW-0614">Plasmid</keyword>
<dbReference type="GO" id="GO:0032196">
    <property type="term" value="P:transposition"/>
    <property type="evidence" value="ECO:0007669"/>
    <property type="project" value="UniProtKB-KW"/>
</dbReference>
<evidence type="ECO:0000256" key="2">
    <source>
        <dbReference type="ARBA" id="ARBA00022578"/>
    </source>
</evidence>
<gene>
    <name evidence="8" type="ORF">CWS33_26740</name>
    <name evidence="7" type="ORF">pEC012_00019</name>
</gene>
<dbReference type="GO" id="GO:0003677">
    <property type="term" value="F:DNA binding"/>
    <property type="evidence" value="ECO:0007669"/>
    <property type="project" value="UniProtKB-KW"/>
</dbReference>